<accession>A0A068RY79</accession>
<feature type="coiled-coil region" evidence="1">
    <location>
        <begin position="237"/>
        <end position="264"/>
    </location>
</feature>
<dbReference type="Proteomes" id="UP000027586">
    <property type="component" value="Unassembled WGS sequence"/>
</dbReference>
<feature type="region of interest" description="Disordered" evidence="2">
    <location>
        <begin position="195"/>
        <end position="224"/>
    </location>
</feature>
<keyword evidence="1" id="KW-0175">Coiled coil</keyword>
<protein>
    <submittedName>
        <fullName evidence="3">Uncharacterized protein</fullName>
    </submittedName>
</protein>
<feature type="region of interest" description="Disordered" evidence="2">
    <location>
        <begin position="51"/>
        <end position="91"/>
    </location>
</feature>
<dbReference type="EMBL" id="CBTN010000024">
    <property type="protein sequence ID" value="CDH54710.1"/>
    <property type="molecule type" value="Genomic_DNA"/>
</dbReference>
<proteinExistence type="predicted"/>
<sequence>MDEEDWHMHIDASHNNDDEQDVMMMIESHASSSSMAHSSNMASMLTLRRPRSSSDNMMGLPTIVPSTTTTGPSLSSSPLSPTSSSSRSSAAAFIAHHHHHRPPVDPGTTRRQHHLSTGSLPLDMQRTMSATLQRYESELRFLRDQWIHICITSRSLRSSYDAVPHNDNNNDDPGDEYIFPIPGTIAIDTFYVPPRRPPPPAIQNNNNTTTSRRGRGRGRPPRTAMDEEIEYEMLLSLDENILQIRQLEVKIEQLENRIRGIMRDMLPQ</sequence>
<feature type="region of interest" description="Disordered" evidence="2">
    <location>
        <begin position="99"/>
        <end position="118"/>
    </location>
</feature>
<evidence type="ECO:0000256" key="1">
    <source>
        <dbReference type="SAM" id="Coils"/>
    </source>
</evidence>
<feature type="compositionally biased region" description="Low complexity" evidence="2">
    <location>
        <begin position="65"/>
        <end position="91"/>
    </location>
</feature>
<name>A0A068RY79_9FUNG</name>
<keyword evidence="4" id="KW-1185">Reference proteome</keyword>
<dbReference type="AlphaFoldDB" id="A0A068RY79"/>
<evidence type="ECO:0000313" key="4">
    <source>
        <dbReference type="Proteomes" id="UP000027586"/>
    </source>
</evidence>
<dbReference type="OrthoDB" id="2290890at2759"/>
<comment type="caution">
    <text evidence="3">The sequence shown here is derived from an EMBL/GenBank/DDBJ whole genome shotgun (WGS) entry which is preliminary data.</text>
</comment>
<gene>
    <name evidence="3" type="ORF">LCOR_05929.1</name>
</gene>
<organism evidence="3 4">
    <name type="scientific">Lichtheimia corymbifera JMRC:FSU:9682</name>
    <dbReference type="NCBI Taxonomy" id="1263082"/>
    <lineage>
        <taxon>Eukaryota</taxon>
        <taxon>Fungi</taxon>
        <taxon>Fungi incertae sedis</taxon>
        <taxon>Mucoromycota</taxon>
        <taxon>Mucoromycotina</taxon>
        <taxon>Mucoromycetes</taxon>
        <taxon>Mucorales</taxon>
        <taxon>Lichtheimiaceae</taxon>
        <taxon>Lichtheimia</taxon>
    </lineage>
</organism>
<evidence type="ECO:0000256" key="2">
    <source>
        <dbReference type="SAM" id="MobiDB-lite"/>
    </source>
</evidence>
<dbReference type="VEuPathDB" id="FungiDB:LCOR_05929.1"/>
<evidence type="ECO:0000313" key="3">
    <source>
        <dbReference type="EMBL" id="CDH54710.1"/>
    </source>
</evidence>
<reference evidence="3" key="1">
    <citation type="submission" date="2013-08" db="EMBL/GenBank/DDBJ databases">
        <title>Gene expansion shapes genome architecture in the human pathogen Lichtheimia corymbifera: an evolutionary genomics analysis in the ancient terrestrial Mucorales (Mucoromycotina).</title>
        <authorList>
            <person name="Schwartze V.U."/>
            <person name="Winter S."/>
            <person name="Shelest E."/>
            <person name="Marcet-Houben M."/>
            <person name="Horn F."/>
            <person name="Wehner S."/>
            <person name="Hoffmann K."/>
            <person name="Riege K."/>
            <person name="Sammeth M."/>
            <person name="Nowrousian M."/>
            <person name="Valiante V."/>
            <person name="Linde J."/>
            <person name="Jacobsen I.D."/>
            <person name="Marz M."/>
            <person name="Brakhage A.A."/>
            <person name="Gabaldon T."/>
            <person name="Bocker S."/>
            <person name="Voigt K."/>
        </authorList>
    </citation>
    <scope>NUCLEOTIDE SEQUENCE [LARGE SCALE GENOMIC DNA]</scope>
    <source>
        <strain evidence="3">FSU 9682</strain>
    </source>
</reference>